<keyword evidence="4 11" id="KW-0863">Zinc-finger</keyword>
<evidence type="ECO:0000313" key="14">
    <source>
        <dbReference type="EMBL" id="VDK66100.1"/>
    </source>
</evidence>
<proteinExistence type="inferred from homology"/>
<dbReference type="PROSITE" id="PS51030">
    <property type="entry name" value="NUCLEAR_REC_DBD_2"/>
    <property type="match status" value="1"/>
</dbReference>
<evidence type="ECO:0000256" key="5">
    <source>
        <dbReference type="ARBA" id="ARBA00022833"/>
    </source>
</evidence>
<evidence type="ECO:0000256" key="8">
    <source>
        <dbReference type="ARBA" id="ARBA00023163"/>
    </source>
</evidence>
<dbReference type="AlphaFoldDB" id="A0A182E2Z2"/>
<dbReference type="CDD" id="cd06960">
    <property type="entry name" value="NR_DBD_HNF4A"/>
    <property type="match status" value="1"/>
</dbReference>
<dbReference type="InterPro" id="IPR035500">
    <property type="entry name" value="NHR-like_dom_sf"/>
</dbReference>
<evidence type="ECO:0000259" key="13">
    <source>
        <dbReference type="PROSITE" id="PS51843"/>
    </source>
</evidence>
<dbReference type="SUPFAM" id="SSF48508">
    <property type="entry name" value="Nuclear receptor ligand-binding domain"/>
    <property type="match status" value="1"/>
</dbReference>
<reference evidence="16" key="1">
    <citation type="submission" date="2016-06" db="UniProtKB">
        <authorList>
            <consortium name="WormBaseParasite"/>
        </authorList>
    </citation>
    <scope>IDENTIFICATION</scope>
</reference>
<evidence type="ECO:0000256" key="6">
    <source>
        <dbReference type="ARBA" id="ARBA00023015"/>
    </source>
</evidence>
<dbReference type="WBParaSite" id="nOo.2.0.1.t02345-RA">
    <property type="protein sequence ID" value="nOo.2.0.1.t02345-RA"/>
    <property type="gene ID" value="nOo.2.0.1.g02345"/>
</dbReference>
<dbReference type="InterPro" id="IPR049636">
    <property type="entry name" value="HNF4-like_DBD"/>
</dbReference>
<sequence>MSFVWWRWTLVVGLLVISGRSVVILGRLVMISVDPVCEPCAVCGDKSTGTHYGVLSCNGCKGFFRRTILKNQRFICRFNKACTIDRNFRCACRYCRFQKCIRVGMKREAIQFERDAIGPIKRRNESLLSRTIENSETVNNNPEALYCNNQLMNETSKSDVIETLMQMEARTNQEMTTHYQNPMISSSATVNRADESGCVPSAFSQPHKSCSIDDLNELSRTTLILMIDWAKSLEPFPELIMDDKVILLKNYAPQHLILISAFRSSDTARVCLFNNANLNRDERIEFDGLSAFKTSNIMPRVMDEIVWPIRHLQMREEEFVCLKALAFLHPEAKGLSSSAQTALREARNRILKALYCYVLAHMPEEAPTRYGNILLLAPTLKALAQVLIENMTLTKFFGFAEVDSLLSEFILDSPTDGTTARPLLRQRLSSASTANICADIDTQQHVMTIL</sequence>
<gene>
    <name evidence="14" type="ORF">NOO_LOCUS2345</name>
</gene>
<dbReference type="FunFam" id="3.30.50.10:FF:000030">
    <property type="entry name" value="Nuclear Hormone Receptor family"/>
    <property type="match status" value="1"/>
</dbReference>
<dbReference type="Proteomes" id="UP000271087">
    <property type="component" value="Unassembled WGS sequence"/>
</dbReference>
<dbReference type="Pfam" id="PF00105">
    <property type="entry name" value="zf-C4"/>
    <property type="match status" value="1"/>
</dbReference>
<feature type="domain" description="Nuclear receptor" evidence="12">
    <location>
        <begin position="37"/>
        <end position="112"/>
    </location>
</feature>
<dbReference type="InterPro" id="IPR001723">
    <property type="entry name" value="Nuclear_hrmn_rcpt"/>
</dbReference>
<feature type="domain" description="NR LBD" evidence="13">
    <location>
        <begin position="156"/>
        <end position="413"/>
    </location>
</feature>
<dbReference type="GO" id="GO:0000978">
    <property type="term" value="F:RNA polymerase II cis-regulatory region sequence-specific DNA binding"/>
    <property type="evidence" value="ECO:0007669"/>
    <property type="project" value="InterPro"/>
</dbReference>
<evidence type="ECO:0000256" key="7">
    <source>
        <dbReference type="ARBA" id="ARBA00023125"/>
    </source>
</evidence>
<organism evidence="16">
    <name type="scientific">Onchocerca ochengi</name>
    <name type="common">Filarial nematode worm</name>
    <dbReference type="NCBI Taxonomy" id="42157"/>
    <lineage>
        <taxon>Eukaryota</taxon>
        <taxon>Metazoa</taxon>
        <taxon>Ecdysozoa</taxon>
        <taxon>Nematoda</taxon>
        <taxon>Chromadorea</taxon>
        <taxon>Rhabditida</taxon>
        <taxon>Spirurina</taxon>
        <taxon>Spiruromorpha</taxon>
        <taxon>Filarioidea</taxon>
        <taxon>Onchocercidae</taxon>
        <taxon>Onchocerca</taxon>
    </lineage>
</organism>
<evidence type="ECO:0000256" key="10">
    <source>
        <dbReference type="ARBA" id="ARBA00023242"/>
    </source>
</evidence>
<dbReference type="GO" id="GO:0005634">
    <property type="term" value="C:nucleus"/>
    <property type="evidence" value="ECO:0007669"/>
    <property type="project" value="UniProtKB-SubCell"/>
</dbReference>
<name>A0A182E2Z2_ONCOC</name>
<dbReference type="InterPro" id="IPR050274">
    <property type="entry name" value="Nuclear_hormone_rcpt_NR2"/>
</dbReference>
<dbReference type="PANTHER" id="PTHR24083">
    <property type="entry name" value="NUCLEAR HORMONE RECEPTOR"/>
    <property type="match status" value="1"/>
</dbReference>
<dbReference type="GO" id="GO:0003700">
    <property type="term" value="F:DNA-binding transcription factor activity"/>
    <property type="evidence" value="ECO:0007669"/>
    <property type="project" value="InterPro"/>
</dbReference>
<dbReference type="Pfam" id="PF00104">
    <property type="entry name" value="Hormone_recep"/>
    <property type="match status" value="1"/>
</dbReference>
<keyword evidence="8 11" id="KW-0804">Transcription</keyword>
<dbReference type="InterPro" id="IPR001628">
    <property type="entry name" value="Znf_hrmn_rcpt"/>
</dbReference>
<evidence type="ECO:0000256" key="11">
    <source>
        <dbReference type="RuleBase" id="RU004334"/>
    </source>
</evidence>
<dbReference type="PROSITE" id="PS00031">
    <property type="entry name" value="NUCLEAR_REC_DBD_1"/>
    <property type="match status" value="1"/>
</dbReference>
<evidence type="ECO:0000256" key="9">
    <source>
        <dbReference type="ARBA" id="ARBA00023170"/>
    </source>
</evidence>
<dbReference type="OrthoDB" id="5771769at2759"/>
<dbReference type="SMART" id="SM00399">
    <property type="entry name" value="ZnF_C4"/>
    <property type="match status" value="1"/>
</dbReference>
<reference evidence="14 15" key="2">
    <citation type="submission" date="2018-08" db="EMBL/GenBank/DDBJ databases">
        <authorList>
            <person name="Laetsch R D."/>
            <person name="Stevens L."/>
            <person name="Kumar S."/>
            <person name="Blaxter L. M."/>
        </authorList>
    </citation>
    <scope>NUCLEOTIDE SEQUENCE [LARGE SCALE GENOMIC DNA]</scope>
</reference>
<dbReference type="EMBL" id="UYRW01000361">
    <property type="protein sequence ID" value="VDK66100.1"/>
    <property type="molecule type" value="Genomic_DNA"/>
</dbReference>
<dbReference type="STRING" id="42157.A0A182E2Z2"/>
<accession>A0A182E2Z2</accession>
<dbReference type="Gene3D" id="3.30.50.10">
    <property type="entry name" value="Erythroid Transcription Factor GATA-1, subunit A"/>
    <property type="match status" value="1"/>
</dbReference>
<keyword evidence="7 11" id="KW-0238">DNA-binding</keyword>
<keyword evidence="3 11" id="KW-0479">Metal-binding</keyword>
<dbReference type="InterPro" id="IPR000536">
    <property type="entry name" value="Nucl_hrmn_rcpt_lig-bd"/>
</dbReference>
<dbReference type="PRINTS" id="PR00398">
    <property type="entry name" value="STRDHORMONER"/>
</dbReference>
<keyword evidence="5 11" id="KW-0862">Zinc</keyword>
<comment type="similarity">
    <text evidence="2 11">Belongs to the nuclear hormone receptor family.</text>
</comment>
<dbReference type="PRINTS" id="PR00047">
    <property type="entry name" value="STROIDFINGER"/>
</dbReference>
<keyword evidence="9 11" id="KW-0675">Receptor</keyword>
<keyword evidence="6 11" id="KW-0805">Transcription regulation</keyword>
<evidence type="ECO:0000256" key="1">
    <source>
        <dbReference type="ARBA" id="ARBA00004123"/>
    </source>
</evidence>
<dbReference type="SMART" id="SM00430">
    <property type="entry name" value="HOLI"/>
    <property type="match status" value="1"/>
</dbReference>
<evidence type="ECO:0000256" key="2">
    <source>
        <dbReference type="ARBA" id="ARBA00005993"/>
    </source>
</evidence>
<keyword evidence="10 11" id="KW-0539">Nucleus</keyword>
<evidence type="ECO:0000256" key="3">
    <source>
        <dbReference type="ARBA" id="ARBA00022723"/>
    </source>
</evidence>
<comment type="subcellular location">
    <subcellularLocation>
        <location evidence="1 11">Nucleus</location>
    </subcellularLocation>
</comment>
<dbReference type="Gene3D" id="1.10.565.10">
    <property type="entry name" value="Retinoid X Receptor"/>
    <property type="match status" value="1"/>
</dbReference>
<dbReference type="GO" id="GO:0008270">
    <property type="term" value="F:zinc ion binding"/>
    <property type="evidence" value="ECO:0007669"/>
    <property type="project" value="UniProtKB-KW"/>
</dbReference>
<keyword evidence="15" id="KW-1185">Reference proteome</keyword>
<dbReference type="InterPro" id="IPR013088">
    <property type="entry name" value="Znf_NHR/GATA"/>
</dbReference>
<evidence type="ECO:0000259" key="12">
    <source>
        <dbReference type="PROSITE" id="PS51030"/>
    </source>
</evidence>
<evidence type="ECO:0000313" key="15">
    <source>
        <dbReference type="Proteomes" id="UP000271087"/>
    </source>
</evidence>
<dbReference type="SUPFAM" id="SSF57716">
    <property type="entry name" value="Glucocorticoid receptor-like (DNA-binding domain)"/>
    <property type="match status" value="1"/>
</dbReference>
<evidence type="ECO:0000256" key="4">
    <source>
        <dbReference type="ARBA" id="ARBA00022771"/>
    </source>
</evidence>
<evidence type="ECO:0000313" key="16">
    <source>
        <dbReference type="WBParaSite" id="nOo.2.0.1.t02345-RA"/>
    </source>
</evidence>
<dbReference type="PROSITE" id="PS51843">
    <property type="entry name" value="NR_LBD"/>
    <property type="match status" value="1"/>
</dbReference>
<protein>
    <submittedName>
        <fullName evidence="16">Nuclear receptor domain-containing protein</fullName>
    </submittedName>
</protein>